<evidence type="ECO:0000313" key="4">
    <source>
        <dbReference type="Proteomes" id="UP000479190"/>
    </source>
</evidence>
<organism evidence="3 4">
    <name type="scientific">Trichogramma brassicae</name>
    <dbReference type="NCBI Taxonomy" id="86971"/>
    <lineage>
        <taxon>Eukaryota</taxon>
        <taxon>Metazoa</taxon>
        <taxon>Ecdysozoa</taxon>
        <taxon>Arthropoda</taxon>
        <taxon>Hexapoda</taxon>
        <taxon>Insecta</taxon>
        <taxon>Pterygota</taxon>
        <taxon>Neoptera</taxon>
        <taxon>Endopterygota</taxon>
        <taxon>Hymenoptera</taxon>
        <taxon>Apocrita</taxon>
        <taxon>Proctotrupomorpha</taxon>
        <taxon>Chalcidoidea</taxon>
        <taxon>Trichogrammatidae</taxon>
        <taxon>Trichogramma</taxon>
    </lineage>
</organism>
<evidence type="ECO:0000256" key="1">
    <source>
        <dbReference type="SAM" id="Coils"/>
    </source>
</evidence>
<evidence type="ECO:0000313" key="3">
    <source>
        <dbReference type="EMBL" id="CAB0043244.1"/>
    </source>
</evidence>
<accession>A0A6H5IZZ4</accession>
<name>A0A6H5IZZ4_9HYME</name>
<gene>
    <name evidence="3" type="ORF">TBRA_LOCUS14832</name>
</gene>
<feature type="compositionally biased region" description="Basic and acidic residues" evidence="2">
    <location>
        <begin position="98"/>
        <end position="115"/>
    </location>
</feature>
<sequence>MTPPEFPEREMKDTAEIFRTRDERRRRQMRTEIGNFPDLAMKQPHHQNSNQNDISPKSAQLRLPNNHWRSLLCAPATKNRRLNHPTSCSPPFSSSSRRHPDGELNKRLDSDHDGPEEMEQLQKKYTNIGIMTSVDLRTSYWQVLLHPQSRLQASRNCNDYERRRQGTDTESTRRIKKNCYHGQISKSGPIAEARHALEKERTDRRAELEKQQELSQAVTKAQIRARLRLKATEEKFAREEQLKSRLKQEYTNQWIARSFGTIAQKLPEEKFKRPQFPTCQIPVDDVLQIHVERWDRPL</sequence>
<protein>
    <submittedName>
        <fullName evidence="3">Uncharacterized protein</fullName>
    </submittedName>
</protein>
<dbReference type="Proteomes" id="UP000479190">
    <property type="component" value="Unassembled WGS sequence"/>
</dbReference>
<dbReference type="EMBL" id="CADCXV010001283">
    <property type="protein sequence ID" value="CAB0043244.1"/>
    <property type="molecule type" value="Genomic_DNA"/>
</dbReference>
<feature type="coiled-coil region" evidence="1">
    <location>
        <begin position="194"/>
        <end position="249"/>
    </location>
</feature>
<feature type="compositionally biased region" description="Polar residues" evidence="2">
    <location>
        <begin position="46"/>
        <end position="58"/>
    </location>
</feature>
<dbReference type="AlphaFoldDB" id="A0A6H5IZZ4"/>
<evidence type="ECO:0000256" key="2">
    <source>
        <dbReference type="SAM" id="MobiDB-lite"/>
    </source>
</evidence>
<keyword evidence="4" id="KW-1185">Reference proteome</keyword>
<feature type="region of interest" description="Disordered" evidence="2">
    <location>
        <begin position="20"/>
        <end position="58"/>
    </location>
</feature>
<reference evidence="3 4" key="1">
    <citation type="submission" date="2020-02" db="EMBL/GenBank/DDBJ databases">
        <authorList>
            <person name="Ferguson B K."/>
        </authorList>
    </citation>
    <scope>NUCLEOTIDE SEQUENCE [LARGE SCALE GENOMIC DNA]</scope>
</reference>
<feature type="compositionally biased region" description="Low complexity" evidence="2">
    <location>
        <begin position="85"/>
        <end position="95"/>
    </location>
</feature>
<proteinExistence type="predicted"/>
<feature type="region of interest" description="Disordered" evidence="2">
    <location>
        <begin position="80"/>
        <end position="118"/>
    </location>
</feature>
<keyword evidence="1" id="KW-0175">Coiled coil</keyword>